<feature type="transmembrane region" description="Helical" evidence="2">
    <location>
        <begin position="12"/>
        <end position="30"/>
    </location>
</feature>
<protein>
    <submittedName>
        <fullName evidence="3">Uncharacterized protein</fullName>
    </submittedName>
</protein>
<accession>A0A7M6DNC9</accession>
<reference evidence="3" key="1">
    <citation type="submission" date="2021-01" db="UniProtKB">
        <authorList>
            <consortium name="EnsemblMetazoa"/>
        </authorList>
    </citation>
    <scope>IDENTIFICATION</scope>
</reference>
<evidence type="ECO:0000313" key="4">
    <source>
        <dbReference type="Proteomes" id="UP000594262"/>
    </source>
</evidence>
<name>A0A7M6DNC9_9CNID</name>
<dbReference type="RefSeq" id="XP_066934321.1">
    <property type="nucleotide sequence ID" value="XM_067078220.1"/>
</dbReference>
<evidence type="ECO:0000256" key="1">
    <source>
        <dbReference type="SAM" id="MobiDB-lite"/>
    </source>
</evidence>
<feature type="compositionally biased region" description="Low complexity" evidence="1">
    <location>
        <begin position="109"/>
        <end position="221"/>
    </location>
</feature>
<dbReference type="EnsemblMetazoa" id="CLYHEMT017710.1">
    <property type="protein sequence ID" value="CLYHEMP017710.1"/>
    <property type="gene ID" value="CLYHEMG017710"/>
</dbReference>
<evidence type="ECO:0000313" key="3">
    <source>
        <dbReference type="EnsemblMetazoa" id="CLYHEMP017710.1"/>
    </source>
</evidence>
<keyword evidence="4" id="KW-1185">Reference proteome</keyword>
<keyword evidence="2" id="KW-0812">Transmembrane</keyword>
<sequence>MSFTEELMKWCLFPGICWMVVILWATYYALAPAFHAEFGAVNNGNQKSDINTTITTTSLTTTTRISTTQAGTTIQTTTLETSTTTIISTTAISTTITLIKSEIKTTTTTTAQSTTTTTTSTTTTSSTTTTTTTPKPTTTTITTTTTTLPTTTTTTTTPPPTTSTTTTTTPPPTTSTTTTTTPPSTTTTTTTTTPPPTTTTTTTTTPPPSTTTTTTGPTTTTVDLGPDTPYPSCDTEGFLPGDGFGEGETNIGTFSNSTECLNGCLNHYNRKIYNGATFNPGSGICYCENNQVGTYLGSLNTQWKNCVYKSPKPPYQFEGCPNDDWEVGQGNSSLTDAKFHYSMSSCYVHCIHTHNNRLTHAGVSYNHLLRSCKCISGVQPLNSLSLWRTCYK</sequence>
<dbReference type="AlphaFoldDB" id="A0A7M6DNC9"/>
<organism evidence="3 4">
    <name type="scientific">Clytia hemisphaerica</name>
    <dbReference type="NCBI Taxonomy" id="252671"/>
    <lineage>
        <taxon>Eukaryota</taxon>
        <taxon>Metazoa</taxon>
        <taxon>Cnidaria</taxon>
        <taxon>Hydrozoa</taxon>
        <taxon>Hydroidolina</taxon>
        <taxon>Leptothecata</taxon>
        <taxon>Obeliida</taxon>
        <taxon>Clytiidae</taxon>
        <taxon>Clytia</taxon>
    </lineage>
</organism>
<keyword evidence="2" id="KW-0472">Membrane</keyword>
<proteinExistence type="predicted"/>
<dbReference type="GeneID" id="136822002"/>
<keyword evidence="2" id="KW-1133">Transmembrane helix</keyword>
<dbReference type="Proteomes" id="UP000594262">
    <property type="component" value="Unplaced"/>
</dbReference>
<feature type="region of interest" description="Disordered" evidence="1">
    <location>
        <begin position="109"/>
        <end position="229"/>
    </location>
</feature>
<evidence type="ECO:0000256" key="2">
    <source>
        <dbReference type="SAM" id="Phobius"/>
    </source>
</evidence>